<dbReference type="SUPFAM" id="SSF52540">
    <property type="entry name" value="P-loop containing nucleoside triphosphate hydrolases"/>
    <property type="match status" value="1"/>
</dbReference>
<organism evidence="2 3">
    <name type="scientific">Gracilariopsis chorda</name>
    <dbReference type="NCBI Taxonomy" id="448386"/>
    <lineage>
        <taxon>Eukaryota</taxon>
        <taxon>Rhodophyta</taxon>
        <taxon>Florideophyceae</taxon>
        <taxon>Rhodymeniophycidae</taxon>
        <taxon>Gracilariales</taxon>
        <taxon>Gracilariaceae</taxon>
        <taxon>Gracilariopsis</taxon>
    </lineage>
</organism>
<evidence type="ECO:0000313" key="3">
    <source>
        <dbReference type="Proteomes" id="UP000247409"/>
    </source>
</evidence>
<keyword evidence="1" id="KW-0812">Transmembrane</keyword>
<dbReference type="Gene3D" id="3.40.50.300">
    <property type="entry name" value="P-loop containing nucleotide triphosphate hydrolases"/>
    <property type="match status" value="1"/>
</dbReference>
<keyword evidence="1" id="KW-0472">Membrane</keyword>
<keyword evidence="1" id="KW-1133">Transmembrane helix</keyword>
<dbReference type="AlphaFoldDB" id="A0A2V3J5J3"/>
<dbReference type="OrthoDB" id="406981at2759"/>
<evidence type="ECO:0000313" key="2">
    <source>
        <dbReference type="EMBL" id="PXF49701.1"/>
    </source>
</evidence>
<protein>
    <submittedName>
        <fullName evidence="2">Uncharacterized protein</fullName>
    </submittedName>
</protein>
<feature type="transmembrane region" description="Helical" evidence="1">
    <location>
        <begin position="20"/>
        <end position="41"/>
    </location>
</feature>
<dbReference type="GO" id="GO:0008146">
    <property type="term" value="F:sulfotransferase activity"/>
    <property type="evidence" value="ECO:0007669"/>
    <property type="project" value="InterPro"/>
</dbReference>
<proteinExistence type="predicted"/>
<dbReference type="GO" id="GO:0016020">
    <property type="term" value="C:membrane"/>
    <property type="evidence" value="ECO:0007669"/>
    <property type="project" value="InterPro"/>
</dbReference>
<reference evidence="2 3" key="1">
    <citation type="journal article" date="2018" name="Mol. Biol. Evol.">
        <title>Analysis of the draft genome of the red seaweed Gracilariopsis chorda provides insights into genome size evolution in Rhodophyta.</title>
        <authorList>
            <person name="Lee J."/>
            <person name="Yang E.C."/>
            <person name="Graf L."/>
            <person name="Yang J.H."/>
            <person name="Qiu H."/>
            <person name="Zel Zion U."/>
            <person name="Chan C.X."/>
            <person name="Stephens T.G."/>
            <person name="Weber A.P.M."/>
            <person name="Boo G.H."/>
            <person name="Boo S.M."/>
            <person name="Kim K.M."/>
            <person name="Shin Y."/>
            <person name="Jung M."/>
            <person name="Lee S.J."/>
            <person name="Yim H.S."/>
            <person name="Lee J.H."/>
            <person name="Bhattacharya D."/>
            <person name="Yoon H.S."/>
        </authorList>
    </citation>
    <scope>NUCLEOTIDE SEQUENCE [LARGE SCALE GENOMIC DNA]</scope>
    <source>
        <strain evidence="2 3">SKKU-2015</strain>
        <tissue evidence="2">Whole body</tissue>
    </source>
</reference>
<accession>A0A2V3J5J3</accession>
<sequence length="381" mass="43405">MPGRTGVITKPRGRRHAAALPPLLPLLLLVFIALTVLYMHLTSVASPSTLSPNPCAAYATPFPQPPTRPPSVFFLHIPKTAGTLLFSLLQRFAVKSRGLTCSYAFDGNRNPFHHFAVANPPQNTTFEHDSLQHRLLTAYKTRDFKQRATLYAQGACRVVRGHVTASMLAPFETPPYIVTIMRDPLARFVSMYEFARTMMKSRPVVTGWDPWLQADSLLDELNNASSLFHRGFYDEFGEWRAKKNVGFSFHFYGVLHQLSGMTPRFEHEGDKDRFRIVNADVMAETAKRQLCATHLVGLQHQVQDVLDTVMDVTEPFAQWTPAERSQYLKSVVNKTPGRKSRKVEDHLDAHWQRVISERLRHEIDVYEFAVRLVEYRSTVKA</sequence>
<dbReference type="EMBL" id="NBIV01000002">
    <property type="protein sequence ID" value="PXF49701.1"/>
    <property type="molecule type" value="Genomic_DNA"/>
</dbReference>
<dbReference type="InterPro" id="IPR027417">
    <property type="entry name" value="P-loop_NTPase"/>
</dbReference>
<dbReference type="Pfam" id="PF03567">
    <property type="entry name" value="Sulfotransfer_2"/>
    <property type="match status" value="1"/>
</dbReference>
<gene>
    <name evidence="2" type="ORF">BWQ96_00353</name>
</gene>
<comment type="caution">
    <text evidence="2">The sequence shown here is derived from an EMBL/GenBank/DDBJ whole genome shotgun (WGS) entry which is preliminary data.</text>
</comment>
<evidence type="ECO:0000256" key="1">
    <source>
        <dbReference type="SAM" id="Phobius"/>
    </source>
</evidence>
<dbReference type="InterPro" id="IPR005331">
    <property type="entry name" value="Sulfotransferase"/>
</dbReference>
<dbReference type="Proteomes" id="UP000247409">
    <property type="component" value="Unassembled WGS sequence"/>
</dbReference>
<keyword evidence="3" id="KW-1185">Reference proteome</keyword>
<name>A0A2V3J5J3_9FLOR</name>